<dbReference type="InterPro" id="IPR050508">
    <property type="entry name" value="Methyltransf_Superfamily"/>
</dbReference>
<keyword evidence="3" id="KW-1185">Reference proteome</keyword>
<feature type="domain" description="Methyltransferase" evidence="1">
    <location>
        <begin position="187"/>
        <end position="278"/>
    </location>
</feature>
<name>A0A4R2PGX8_RHOSA</name>
<dbReference type="Pfam" id="PF13649">
    <property type="entry name" value="Methyltransf_25"/>
    <property type="match status" value="1"/>
</dbReference>
<gene>
    <name evidence="2" type="ORF">EV659_10642</name>
</gene>
<dbReference type="Gene3D" id="3.40.50.150">
    <property type="entry name" value="Vaccinia Virus protein VP39"/>
    <property type="match status" value="1"/>
</dbReference>
<dbReference type="SUPFAM" id="SSF53335">
    <property type="entry name" value="S-adenosyl-L-methionine-dependent methyltransferases"/>
    <property type="match status" value="1"/>
</dbReference>
<proteinExistence type="predicted"/>
<keyword evidence="2" id="KW-0808">Transferase</keyword>
<dbReference type="PANTHER" id="PTHR42912:SF81">
    <property type="entry name" value="METHYLTRANSFERASE DOMAIN-CONTAINING PROTEIN"/>
    <property type="match status" value="1"/>
</dbReference>
<comment type="caution">
    <text evidence="2">The sequence shown here is derived from an EMBL/GenBank/DDBJ whole genome shotgun (WGS) entry which is preliminary data.</text>
</comment>
<dbReference type="GO" id="GO:0032259">
    <property type="term" value="P:methylation"/>
    <property type="evidence" value="ECO:0007669"/>
    <property type="project" value="UniProtKB-KW"/>
</dbReference>
<keyword evidence="2" id="KW-0830">Ubiquinone</keyword>
<organism evidence="2 3">
    <name type="scientific">Rhodothalassium salexigens DSM 2132</name>
    <dbReference type="NCBI Taxonomy" id="1188247"/>
    <lineage>
        <taxon>Bacteria</taxon>
        <taxon>Pseudomonadati</taxon>
        <taxon>Pseudomonadota</taxon>
        <taxon>Alphaproteobacteria</taxon>
        <taxon>Rhodothalassiales</taxon>
        <taxon>Rhodothalassiaceae</taxon>
        <taxon>Rhodothalassium</taxon>
    </lineage>
</organism>
<evidence type="ECO:0000313" key="3">
    <source>
        <dbReference type="Proteomes" id="UP000295399"/>
    </source>
</evidence>
<accession>A0A4R2PGX8</accession>
<evidence type="ECO:0000313" key="2">
    <source>
        <dbReference type="EMBL" id="TCP33884.1"/>
    </source>
</evidence>
<sequence length="348" mass="38896">MASMIETSRYAARQAVRLAWYGGQYVVTRRQALRTITEAEKSYRPQGRFPDVAGIAGAMTELFERDLANVAAGVYPLPELTHGPRDALALARRYFADVDAVTERRLRHGHSEVRDQPEAQDGDYPRYYLQNFHYQSGGWLSDDSAVLYDHQVEVLFTGTADAMRRMALPYLKDALDLSHHAPRPRLLDVASGTGRFLHWVKRAIPRARLTALDLSAPYLARARATVASLRTVQAPAEAMPLADGVYDAVTSVYLFHELPPKVRGRVAAEMARVVRPGGRLVVVDALQHGDRDDFDGMLEMFPIRFHEPYFASYSTTDMPALFEAAGLDTVAVEPAFLSKVFVFDKPAR</sequence>
<protein>
    <submittedName>
        <fullName evidence="2">Ubiquinone/menaquinone biosynthesis C-methylase UbiE</fullName>
    </submittedName>
</protein>
<dbReference type="EMBL" id="SLXO01000006">
    <property type="protein sequence ID" value="TCP33884.1"/>
    <property type="molecule type" value="Genomic_DNA"/>
</dbReference>
<dbReference type="InterPro" id="IPR029063">
    <property type="entry name" value="SAM-dependent_MTases_sf"/>
</dbReference>
<dbReference type="GO" id="GO:0008168">
    <property type="term" value="F:methyltransferase activity"/>
    <property type="evidence" value="ECO:0007669"/>
    <property type="project" value="UniProtKB-KW"/>
</dbReference>
<dbReference type="CDD" id="cd02440">
    <property type="entry name" value="AdoMet_MTases"/>
    <property type="match status" value="1"/>
</dbReference>
<dbReference type="PANTHER" id="PTHR42912">
    <property type="entry name" value="METHYLTRANSFERASE"/>
    <property type="match status" value="1"/>
</dbReference>
<dbReference type="InParanoid" id="A0A4R2PGX8"/>
<evidence type="ECO:0000259" key="1">
    <source>
        <dbReference type="Pfam" id="PF13649"/>
    </source>
</evidence>
<dbReference type="InterPro" id="IPR041698">
    <property type="entry name" value="Methyltransf_25"/>
</dbReference>
<keyword evidence="2" id="KW-0489">Methyltransferase</keyword>
<reference evidence="2 3" key="1">
    <citation type="submission" date="2019-03" db="EMBL/GenBank/DDBJ databases">
        <title>Genomic Encyclopedia of Type Strains, Phase IV (KMG-IV): sequencing the most valuable type-strain genomes for metagenomic binning, comparative biology and taxonomic classification.</title>
        <authorList>
            <person name="Goeker M."/>
        </authorList>
    </citation>
    <scope>NUCLEOTIDE SEQUENCE [LARGE SCALE GENOMIC DNA]</scope>
    <source>
        <strain evidence="2 3">DSM 2132</strain>
    </source>
</reference>
<dbReference type="Proteomes" id="UP000295399">
    <property type="component" value="Unassembled WGS sequence"/>
</dbReference>
<dbReference type="AlphaFoldDB" id="A0A4R2PGX8"/>